<dbReference type="Gene3D" id="1.10.10.10">
    <property type="entry name" value="Winged helix-like DNA-binding domain superfamily/Winged helix DNA-binding domain"/>
    <property type="match status" value="1"/>
</dbReference>
<keyword evidence="6" id="KW-1185">Reference proteome</keyword>
<feature type="domain" description="HTH gntR-type" evidence="4">
    <location>
        <begin position="10"/>
        <end position="77"/>
    </location>
</feature>
<organism evidence="5 6">
    <name type="scientific">Enterocloster alcoholdehydrogenati</name>
    <dbReference type="NCBI Taxonomy" id="2547410"/>
    <lineage>
        <taxon>Bacteria</taxon>
        <taxon>Bacillati</taxon>
        <taxon>Bacillota</taxon>
        <taxon>Clostridia</taxon>
        <taxon>Lachnospirales</taxon>
        <taxon>Lachnospiraceae</taxon>
        <taxon>Enterocloster</taxon>
    </lineage>
</organism>
<dbReference type="SMART" id="SM00895">
    <property type="entry name" value="FCD"/>
    <property type="match status" value="1"/>
</dbReference>
<dbReference type="InterPro" id="IPR036390">
    <property type="entry name" value="WH_DNA-bd_sf"/>
</dbReference>
<dbReference type="Pfam" id="PF07729">
    <property type="entry name" value="FCD"/>
    <property type="match status" value="1"/>
</dbReference>
<dbReference type="PANTHER" id="PTHR43537:SF45">
    <property type="entry name" value="GNTR FAMILY REGULATORY PROTEIN"/>
    <property type="match status" value="1"/>
</dbReference>
<dbReference type="SUPFAM" id="SSF46785">
    <property type="entry name" value="Winged helix' DNA-binding domain"/>
    <property type="match status" value="1"/>
</dbReference>
<protein>
    <submittedName>
        <fullName evidence="5">GntR family transcriptional regulator</fullName>
    </submittedName>
</protein>
<keyword evidence="1" id="KW-0805">Transcription regulation</keyword>
<evidence type="ECO:0000256" key="2">
    <source>
        <dbReference type="ARBA" id="ARBA00023125"/>
    </source>
</evidence>
<accession>A0ABQ0ASG6</accession>
<dbReference type="InterPro" id="IPR000524">
    <property type="entry name" value="Tscrpt_reg_HTH_GntR"/>
</dbReference>
<evidence type="ECO:0000256" key="1">
    <source>
        <dbReference type="ARBA" id="ARBA00023015"/>
    </source>
</evidence>
<dbReference type="PANTHER" id="PTHR43537">
    <property type="entry name" value="TRANSCRIPTIONAL REGULATOR, GNTR FAMILY"/>
    <property type="match status" value="1"/>
</dbReference>
<dbReference type="RefSeq" id="WP_390468747.1">
    <property type="nucleotide sequence ID" value="NZ_BAABXL010000001.1"/>
</dbReference>
<evidence type="ECO:0000313" key="5">
    <source>
        <dbReference type="EMBL" id="GAA6266981.1"/>
    </source>
</evidence>
<proteinExistence type="predicted"/>
<comment type="caution">
    <text evidence="5">The sequence shown here is derived from an EMBL/GenBank/DDBJ whole genome shotgun (WGS) entry which is preliminary data.</text>
</comment>
<dbReference type="InterPro" id="IPR036388">
    <property type="entry name" value="WH-like_DNA-bd_sf"/>
</dbReference>
<dbReference type="SMART" id="SM00345">
    <property type="entry name" value="HTH_GNTR"/>
    <property type="match status" value="1"/>
</dbReference>
<keyword evidence="2" id="KW-0238">DNA-binding</keyword>
<evidence type="ECO:0000259" key="4">
    <source>
        <dbReference type="PROSITE" id="PS50949"/>
    </source>
</evidence>
<keyword evidence="3" id="KW-0804">Transcription</keyword>
<evidence type="ECO:0000313" key="6">
    <source>
        <dbReference type="Proteomes" id="UP001600894"/>
    </source>
</evidence>
<dbReference type="Proteomes" id="UP001600894">
    <property type="component" value="Unassembled WGS sequence"/>
</dbReference>
<dbReference type="SUPFAM" id="SSF48008">
    <property type="entry name" value="GntR ligand-binding domain-like"/>
    <property type="match status" value="1"/>
</dbReference>
<dbReference type="Pfam" id="PF00392">
    <property type="entry name" value="GntR"/>
    <property type="match status" value="1"/>
</dbReference>
<dbReference type="InterPro" id="IPR008920">
    <property type="entry name" value="TF_FadR/GntR_C"/>
</dbReference>
<gene>
    <name evidence="5" type="ORF">F130042H8_00410</name>
</gene>
<dbReference type="InterPro" id="IPR011711">
    <property type="entry name" value="GntR_C"/>
</dbReference>
<reference evidence="5 6" key="1">
    <citation type="submission" date="2024-04" db="EMBL/GenBank/DDBJ databases">
        <title>Defined microbial consortia suppress multidrug-resistant proinflammatory Enterobacteriaceae via ecological control.</title>
        <authorList>
            <person name="Furuichi M."/>
            <person name="Kawaguchi T."/>
            <person name="Pust M."/>
            <person name="Yasuma K."/>
            <person name="Plichta D."/>
            <person name="Hasegawa N."/>
            <person name="Ohya T."/>
            <person name="Bhattarai S."/>
            <person name="Sasajima S."/>
            <person name="Aoto Y."/>
            <person name="Tuganbaev T."/>
            <person name="Yaginuma M."/>
            <person name="Ueda M."/>
            <person name="Okahashi N."/>
            <person name="Amafuji K."/>
            <person name="Kiridooshi Y."/>
            <person name="Sugita K."/>
            <person name="Strazar M."/>
            <person name="Skelly A."/>
            <person name="Suda W."/>
            <person name="Hattori M."/>
            <person name="Nakamoto N."/>
            <person name="Caballero S."/>
            <person name="Norman J."/>
            <person name="Olle B."/>
            <person name="Tanoue T."/>
            <person name="Arita M."/>
            <person name="Bucci V."/>
            <person name="Atarashi K."/>
            <person name="Xavier R."/>
            <person name="Honda K."/>
        </authorList>
    </citation>
    <scope>NUCLEOTIDE SEQUENCE [LARGE SCALE GENOMIC DNA]</scope>
    <source>
        <strain evidence="6">f13</strain>
    </source>
</reference>
<sequence>MKLLDRLPDEKARAYAIRVLLYNITALELSPGSAVSENELSAVMNLSRTPVREALIELSRMDLVEILPQRGSYISKIDYGLIEESRFMRLVLEIAIAKLACESGISSHYMEQLEANLEQEQSYANSEDFSVQLDLDNHFHQLLFESVGKSRTFDVIYSQMVHFDRLRILSLKSWQDARTVKDHRNILYAIRQKDAELAEMLITRHLTRFQVEKTELTRRYPDYFVL</sequence>
<dbReference type="EMBL" id="BAABXL010000001">
    <property type="protein sequence ID" value="GAA6266981.1"/>
    <property type="molecule type" value="Genomic_DNA"/>
</dbReference>
<dbReference type="PROSITE" id="PS50949">
    <property type="entry name" value="HTH_GNTR"/>
    <property type="match status" value="1"/>
</dbReference>
<name>A0ABQ0ASG6_9FIRM</name>
<evidence type="ECO:0000256" key="3">
    <source>
        <dbReference type="ARBA" id="ARBA00023163"/>
    </source>
</evidence>
<dbReference type="Gene3D" id="1.20.120.530">
    <property type="entry name" value="GntR ligand-binding domain-like"/>
    <property type="match status" value="1"/>
</dbReference>